<evidence type="ECO:0000256" key="3">
    <source>
        <dbReference type="ARBA" id="ARBA00023125"/>
    </source>
</evidence>
<protein>
    <submittedName>
        <fullName evidence="6">LysR family transcriptional regulator</fullName>
    </submittedName>
</protein>
<dbReference type="PANTHER" id="PTHR30419">
    <property type="entry name" value="HTH-TYPE TRANSCRIPTIONAL REGULATOR YBHD"/>
    <property type="match status" value="1"/>
</dbReference>
<evidence type="ECO:0000256" key="2">
    <source>
        <dbReference type="ARBA" id="ARBA00023015"/>
    </source>
</evidence>
<evidence type="ECO:0000259" key="5">
    <source>
        <dbReference type="PROSITE" id="PS50931"/>
    </source>
</evidence>
<reference evidence="6 7" key="1">
    <citation type="journal article" date="2024" name="Chem. Sci.">
        <title>Discovery of megapolipeptins by genome mining of a Burkholderiales bacteria collection.</title>
        <authorList>
            <person name="Paulo B.S."/>
            <person name="Recchia M.J.J."/>
            <person name="Lee S."/>
            <person name="Fergusson C.H."/>
            <person name="Romanowski S.B."/>
            <person name="Hernandez A."/>
            <person name="Krull N."/>
            <person name="Liu D.Y."/>
            <person name="Cavanagh H."/>
            <person name="Bos A."/>
            <person name="Gray C.A."/>
            <person name="Murphy B.T."/>
            <person name="Linington R.G."/>
            <person name="Eustaquio A.S."/>
        </authorList>
    </citation>
    <scope>NUCLEOTIDE SEQUENCE [LARGE SCALE GENOMIC DNA]</scope>
    <source>
        <strain evidence="6 7">RL21-008-BIB-A</strain>
    </source>
</reference>
<dbReference type="InterPro" id="IPR005119">
    <property type="entry name" value="LysR_subst-bd"/>
</dbReference>
<dbReference type="InterPro" id="IPR000847">
    <property type="entry name" value="LysR_HTH_N"/>
</dbReference>
<dbReference type="PROSITE" id="PS50931">
    <property type="entry name" value="HTH_LYSR"/>
    <property type="match status" value="1"/>
</dbReference>
<accession>A0ABW9A8V8</accession>
<dbReference type="Gene3D" id="1.10.10.10">
    <property type="entry name" value="Winged helix-like DNA-binding domain superfamily/Winged helix DNA-binding domain"/>
    <property type="match status" value="1"/>
</dbReference>
<dbReference type="Pfam" id="PF00126">
    <property type="entry name" value="HTH_1"/>
    <property type="match status" value="1"/>
</dbReference>
<keyword evidence="7" id="KW-1185">Reference proteome</keyword>
<dbReference type="EMBL" id="JAQQFM010000005">
    <property type="protein sequence ID" value="MFL9925311.1"/>
    <property type="molecule type" value="Genomic_DNA"/>
</dbReference>
<comment type="similarity">
    <text evidence="1">Belongs to the LysR transcriptional regulatory family.</text>
</comment>
<dbReference type="SUPFAM" id="SSF53850">
    <property type="entry name" value="Periplasmic binding protein-like II"/>
    <property type="match status" value="1"/>
</dbReference>
<keyword evidence="3" id="KW-0238">DNA-binding</keyword>
<organism evidence="6 7">
    <name type="scientific">Herbaspirillum lusitanum</name>
    <dbReference type="NCBI Taxonomy" id="213312"/>
    <lineage>
        <taxon>Bacteria</taxon>
        <taxon>Pseudomonadati</taxon>
        <taxon>Pseudomonadota</taxon>
        <taxon>Betaproteobacteria</taxon>
        <taxon>Burkholderiales</taxon>
        <taxon>Oxalobacteraceae</taxon>
        <taxon>Herbaspirillum</taxon>
    </lineage>
</organism>
<dbReference type="Pfam" id="PF03466">
    <property type="entry name" value="LysR_substrate"/>
    <property type="match status" value="1"/>
</dbReference>
<proteinExistence type="inferred from homology"/>
<gene>
    <name evidence="6" type="ORF">PQR62_13625</name>
</gene>
<comment type="caution">
    <text evidence="6">The sequence shown here is derived from an EMBL/GenBank/DDBJ whole genome shotgun (WGS) entry which is preliminary data.</text>
</comment>
<dbReference type="InterPro" id="IPR036390">
    <property type="entry name" value="WH_DNA-bd_sf"/>
</dbReference>
<dbReference type="InterPro" id="IPR036388">
    <property type="entry name" value="WH-like_DNA-bd_sf"/>
</dbReference>
<dbReference type="RefSeq" id="WP_408158486.1">
    <property type="nucleotide sequence ID" value="NZ_JAQQFM010000005.1"/>
</dbReference>
<dbReference type="PANTHER" id="PTHR30419:SF8">
    <property type="entry name" value="NITROGEN ASSIMILATION TRANSCRIPTIONAL ACTIVATOR-RELATED"/>
    <property type="match status" value="1"/>
</dbReference>
<evidence type="ECO:0000256" key="4">
    <source>
        <dbReference type="ARBA" id="ARBA00023163"/>
    </source>
</evidence>
<sequence>MRELNQRRIRYFHEVLTHKSIRRAAESLNTSPSVITRQIRLLEEEIGAQLFERQARGVEPTEAARMLLDFWRGCQSQQEQFEERLMSLHGLQSGEVRMVISEGYVDGLMDEVLTDFCTTYPGVRVTVDVLAVSDLLSEVAENRAHLALAYNPPAHPEIQYLASSSQPVELLVRAGHPLALRGAKVHFKEILHYPIAMMPPEYGLGKAVQLMAYSENLELNPAFMTNSLASLRRFVSRSDGVSFIGGFSAFKEIASGELVTLPIDHPLFKKVKARLLAKVGRPLPVAAEELLKWIKQRLQTFQ</sequence>
<dbReference type="Gene3D" id="3.40.190.290">
    <property type="match status" value="1"/>
</dbReference>
<dbReference type="PRINTS" id="PR00039">
    <property type="entry name" value="HTHLYSR"/>
</dbReference>
<keyword evidence="4" id="KW-0804">Transcription</keyword>
<dbReference type="SUPFAM" id="SSF46785">
    <property type="entry name" value="Winged helix' DNA-binding domain"/>
    <property type="match status" value="1"/>
</dbReference>
<dbReference type="InterPro" id="IPR050950">
    <property type="entry name" value="HTH-type_LysR_regulators"/>
</dbReference>
<evidence type="ECO:0000313" key="7">
    <source>
        <dbReference type="Proteomes" id="UP001629246"/>
    </source>
</evidence>
<keyword evidence="2" id="KW-0805">Transcription regulation</keyword>
<name>A0ABW9A8V8_9BURK</name>
<evidence type="ECO:0000313" key="6">
    <source>
        <dbReference type="EMBL" id="MFL9925311.1"/>
    </source>
</evidence>
<dbReference type="Proteomes" id="UP001629246">
    <property type="component" value="Unassembled WGS sequence"/>
</dbReference>
<feature type="domain" description="HTH lysR-type" evidence="5">
    <location>
        <begin position="4"/>
        <end position="61"/>
    </location>
</feature>
<evidence type="ECO:0000256" key="1">
    <source>
        <dbReference type="ARBA" id="ARBA00009437"/>
    </source>
</evidence>